<accession>A0A077MB91</accession>
<protein>
    <recommendedName>
        <fullName evidence="1">DUF559 domain-containing protein</fullName>
    </recommendedName>
</protein>
<dbReference type="InterPro" id="IPR007569">
    <property type="entry name" value="DUF559"/>
</dbReference>
<reference evidence="2 3" key="1">
    <citation type="journal article" date="2013" name="ISME J.">
        <title>A metabolic model for members of the genus Tetrasphaera involved in enhanced biological phosphorus removal.</title>
        <authorList>
            <person name="Kristiansen R."/>
            <person name="Nguyen H.T.T."/>
            <person name="Saunders A.M."/>
            <person name="Nielsen J.L."/>
            <person name="Wimmer R."/>
            <person name="Le V.Q."/>
            <person name="McIlroy S.J."/>
            <person name="Petrovski S."/>
            <person name="Seviour R.J."/>
            <person name="Calteau A."/>
            <person name="Nielsen K.L."/>
            <person name="Nielsen P.H."/>
        </authorList>
    </citation>
    <scope>NUCLEOTIDE SEQUENCE [LARGE SCALE GENOMIC DNA]</scope>
    <source>
        <strain evidence="2 3">Ben 74</strain>
    </source>
</reference>
<dbReference type="Proteomes" id="UP000035720">
    <property type="component" value="Unassembled WGS sequence"/>
</dbReference>
<dbReference type="Pfam" id="PF04480">
    <property type="entry name" value="DUF559"/>
    <property type="match status" value="1"/>
</dbReference>
<evidence type="ECO:0000313" key="3">
    <source>
        <dbReference type="Proteomes" id="UP000035720"/>
    </source>
</evidence>
<keyword evidence="3" id="KW-1185">Reference proteome</keyword>
<sequence length="297" mass="32435">MAVYDTLVRMGGLASFGELNAVHSRREIRAALVGEGILRTGHGRYALAAIAGHAVVAQRHTAVLSDLSAAQAWSWKVTFPPALPRLIVPPGRVVRDPRVARFRHSPTSPWERANGLTSPLRTVIDCARILPFDEALAVADSAVRSGSVEVATFQRAAVRTRGPGCGQVRLVAQHVDGRADNPFESCLRAIGIGIPGLRLQPQLRIESAGFLAVVDLADPSVGLVLEADSYEHHGDPSGFVRDRRRYAGLTALGWHVLPFVWTDVMHRPEWVRATVETWLAAQARRREALRARGLSQR</sequence>
<comment type="caution">
    <text evidence="2">The sequence shown here is derived from an EMBL/GenBank/DDBJ whole genome shotgun (WGS) entry which is preliminary data.</text>
</comment>
<feature type="domain" description="DUF559" evidence="1">
    <location>
        <begin position="213"/>
        <end position="275"/>
    </location>
</feature>
<dbReference type="AlphaFoldDB" id="A0A077MB91"/>
<dbReference type="OrthoDB" id="4310518at2"/>
<dbReference type="InterPro" id="IPR011335">
    <property type="entry name" value="Restrct_endonuc-II-like"/>
</dbReference>
<dbReference type="SUPFAM" id="SSF52980">
    <property type="entry name" value="Restriction endonuclease-like"/>
    <property type="match status" value="1"/>
</dbReference>
<dbReference type="RefSeq" id="WP_048544452.1">
    <property type="nucleotide sequence ID" value="NZ_HF571038.1"/>
</dbReference>
<organism evidence="2 3">
    <name type="scientific">Nostocoides jenkinsii Ben 74</name>
    <dbReference type="NCBI Taxonomy" id="1193518"/>
    <lineage>
        <taxon>Bacteria</taxon>
        <taxon>Bacillati</taxon>
        <taxon>Actinomycetota</taxon>
        <taxon>Actinomycetes</taxon>
        <taxon>Micrococcales</taxon>
        <taxon>Intrasporangiaceae</taxon>
        <taxon>Nostocoides</taxon>
    </lineage>
</organism>
<evidence type="ECO:0000259" key="1">
    <source>
        <dbReference type="Pfam" id="PF04480"/>
    </source>
</evidence>
<evidence type="ECO:0000313" key="2">
    <source>
        <dbReference type="EMBL" id="CCI51898.1"/>
    </source>
</evidence>
<dbReference type="EMBL" id="CAJC01000035">
    <property type="protein sequence ID" value="CCI51898.1"/>
    <property type="molecule type" value="Genomic_DNA"/>
</dbReference>
<dbReference type="Gene3D" id="3.40.960.10">
    <property type="entry name" value="VSR Endonuclease"/>
    <property type="match status" value="1"/>
</dbReference>
<name>A0A077MB91_9MICO</name>
<dbReference type="STRING" id="1193518.BN13_130040"/>
<gene>
    <name evidence="2" type="ORF">BN13_130040</name>
</gene>
<proteinExistence type="predicted"/>